<organism evidence="1 2">
    <name type="scientific">Gavia stellata</name>
    <name type="common">Red-throated diver</name>
    <name type="synonym">Colymbus stellatus</name>
    <dbReference type="NCBI Taxonomy" id="37040"/>
    <lineage>
        <taxon>Eukaryota</taxon>
        <taxon>Metazoa</taxon>
        <taxon>Chordata</taxon>
        <taxon>Craniata</taxon>
        <taxon>Vertebrata</taxon>
        <taxon>Euteleostomi</taxon>
        <taxon>Archelosauria</taxon>
        <taxon>Archosauria</taxon>
        <taxon>Dinosauria</taxon>
        <taxon>Saurischia</taxon>
        <taxon>Theropoda</taxon>
        <taxon>Coelurosauria</taxon>
        <taxon>Aves</taxon>
        <taxon>Neognathae</taxon>
        <taxon>Neoaves</taxon>
        <taxon>Aequornithes</taxon>
        <taxon>Gaviiformes</taxon>
        <taxon>Gaviidae</taxon>
        <taxon>Gavia</taxon>
    </lineage>
</organism>
<gene>
    <name evidence="1" type="ORF">N328_11894</name>
</gene>
<feature type="non-terminal residue" evidence="1">
    <location>
        <position position="54"/>
    </location>
</feature>
<feature type="non-terminal residue" evidence="1">
    <location>
        <position position="1"/>
    </location>
</feature>
<keyword evidence="2" id="KW-1185">Reference proteome</keyword>
<name>A0A093FYB8_GAVST</name>
<dbReference type="AlphaFoldDB" id="A0A093FYB8"/>
<evidence type="ECO:0000313" key="1">
    <source>
        <dbReference type="EMBL" id="KFV59396.1"/>
    </source>
</evidence>
<evidence type="ECO:0000313" key="2">
    <source>
        <dbReference type="Proteomes" id="UP000054313"/>
    </source>
</evidence>
<proteinExistence type="predicted"/>
<dbReference type="Proteomes" id="UP000054313">
    <property type="component" value="Unassembled WGS sequence"/>
</dbReference>
<accession>A0A093FYB8</accession>
<dbReference type="EMBL" id="KK637739">
    <property type="protein sequence ID" value="KFV59396.1"/>
    <property type="molecule type" value="Genomic_DNA"/>
</dbReference>
<sequence>NRHKLERRRFCLNIRKHFFIVRVTEHWPRLPRKVVEPPSLAIFKSHLDMVLGNL</sequence>
<protein>
    <submittedName>
        <fullName evidence="1">Uncharacterized protein</fullName>
    </submittedName>
</protein>
<reference evidence="1 2" key="1">
    <citation type="submission" date="2014-04" db="EMBL/GenBank/DDBJ databases">
        <title>Genome evolution of avian class.</title>
        <authorList>
            <person name="Zhang G."/>
            <person name="Li C."/>
        </authorList>
    </citation>
    <scope>NUCLEOTIDE SEQUENCE [LARGE SCALE GENOMIC DNA]</scope>
    <source>
        <strain evidence="1">BGI_N328</strain>
    </source>
</reference>